<proteinExistence type="predicted"/>
<reference evidence="1" key="1">
    <citation type="submission" date="2024-03" db="EMBL/GenBank/DDBJ databases">
        <title>Eukaryotic viruses encode the ribosomal protein eL40.</title>
        <authorList>
            <person name="Thomy J."/>
            <person name="Schvarcz C.R."/>
            <person name="McBeain K.A."/>
            <person name="Edwards K.F."/>
            <person name="Steward G.F."/>
        </authorList>
    </citation>
    <scope>NUCLEOTIDE SEQUENCE</scope>
    <source>
        <strain evidence="1">FloV-SA2</strain>
    </source>
</reference>
<organism evidence="1">
    <name type="scientific">Florenciella sp. virus SA2</name>
    <dbReference type="NCBI Taxonomy" id="3240092"/>
    <lineage>
        <taxon>Viruses</taxon>
    </lineage>
</organism>
<evidence type="ECO:0000313" key="1">
    <source>
        <dbReference type="EMBL" id="XDO02332.1"/>
    </source>
</evidence>
<accession>A0AB39J962</accession>
<dbReference type="EMBL" id="PP542043">
    <property type="protein sequence ID" value="XDO02332.1"/>
    <property type="molecule type" value="Genomic_DNA"/>
</dbReference>
<name>A0AB39J962_9VIRU</name>
<sequence length="109" mass="12614">MNKFILSNVRNMLINVKGTRSSCSSSLHIISDIELLHKDFNNVQNYEVELPIISVTEISPPYCNKCNQYIQNKCKFELFHIDNNDIDLMANPFLNIKCPFFGEVNTKKN</sequence>
<gene>
    <name evidence="1" type="ORF">FloV-SA2_00514</name>
</gene>
<protein>
    <submittedName>
        <fullName evidence="1">Uncharacterized protein</fullName>
    </submittedName>
</protein>